<gene>
    <name evidence="14" type="ORF">VB774_15385</name>
</gene>
<sequence>MDNLRPETENIPLQSWDFSEVKTEIKVLIVDDSESDRTTYARYLQLDSENTYNIIETEMLEEGLEMWRSQQPHIVLIELNLPDGDGLEFLEAINVDNARNRVPVIMLTGQGNEKMAVNAMKLGAADYLVKGDITAKSLTTTVKQVLRETVLSQQLQRSQQQQILISQIALRIREFLNLEDISNAIVKEVRQFIKADRAAIYQFTPDMSGAIVAEDVVSPWLPCLNMQVEDTCFRENLGGAYREGMFFVANDIYAANLTDCHIKLLERFQVRANLVVPILLPNVEQQTTLWGLLILHQCSVPRNWQELDIQLLQQLSVQLAIGIKQAIAYQQVQTELTERRRVELLLLEQQLELEERNNLLELTSADLDCTVEELRVTTEDLIAQHRQLEYEQIRYQNLFNFAPDGYLVTDITGRIGEANQAILDLLAISHEAILGKLLASFIVSDHLEIFYDQFAALLAQNKLEVTWELNIAPRRGNPFPAEIIVTKNISSDTNNFQLLWIVRDISDRKRAEQTLQQLNQSLETKVAERTQELGQVNQLLQTVLDAFPLSVFWKDHQSVYLGCNQLFATTSGIKSPLEAIGKSNFDFSYTEEEALAYLADDQQVMESGLAKLNIEETITLPSGEQQWIQTNKVPLRDAEGNVIGVMGSFQDISDRKRAEIALQRSEDRFRRMFDSSVVGMLFADFQGHITDANDRFLEMLGYTREDFQTGAIDWMAMTPPEYLEKDYASMEHLIKHRQIDPWEKEYYRKDGSRIPIIIGAALLHGTNNETICVILDISDRKQAEAQLKHINEELLRATKLKDEFLANMSHELRTPLNSILGLSESLQEGILGSLNETQLKAIATVEASGEHLLSLINDVLDLSKISAGMIELDIESVSVANLCSSSLVFIKQQAFNKRIQIHRHIPSLIDNININIDERRIKQVLINLLTNAVKFTPNEGRITLLLAVGSGHTWQGEATIPQRLRDMKSPMIVFQIVDTGIGIAPDDLQRLFQPFVQVDSALNRQYEGTGLGLALVKQIVELHGGQVTAESEVGKGSCFTFALPYVPSQPIASESKPTSTDLQDSLSQDVQPENAIAPLILLAEDNEANIQTFTSYLNAINYRVIVAKNGEEAVAMAKANSPDIILMDIQMPIMDGLEAIDQIRADTKFASVPIIAITALAMEGDLERCLAAGANEYLSKPIKLKQLATVIQQLLSSL</sequence>
<evidence type="ECO:0000256" key="1">
    <source>
        <dbReference type="ARBA" id="ARBA00000085"/>
    </source>
</evidence>
<dbReference type="CDD" id="cd17546">
    <property type="entry name" value="REC_hyHK_CKI1_RcsC-like"/>
    <property type="match status" value="1"/>
</dbReference>
<evidence type="ECO:0000259" key="10">
    <source>
        <dbReference type="PROSITE" id="PS50109"/>
    </source>
</evidence>
<dbReference type="Pfam" id="PF01590">
    <property type="entry name" value="GAF"/>
    <property type="match status" value="1"/>
</dbReference>
<comment type="catalytic activity">
    <reaction evidence="1">
        <text>ATP + protein L-histidine = ADP + protein N-phospho-L-histidine.</text>
        <dbReference type="EC" id="2.7.13.3"/>
    </reaction>
</comment>
<feature type="domain" description="Response regulatory" evidence="11">
    <location>
        <begin position="26"/>
        <end position="145"/>
    </location>
</feature>
<dbReference type="Pfam" id="PF00512">
    <property type="entry name" value="HisKA"/>
    <property type="match status" value="1"/>
</dbReference>
<dbReference type="PANTHER" id="PTHR43047">
    <property type="entry name" value="TWO-COMPONENT HISTIDINE PROTEIN KINASE"/>
    <property type="match status" value="1"/>
</dbReference>
<dbReference type="PRINTS" id="PR00344">
    <property type="entry name" value="BCTRLSENSOR"/>
</dbReference>
<evidence type="ECO:0000256" key="5">
    <source>
        <dbReference type="ARBA" id="ARBA00022679"/>
    </source>
</evidence>
<dbReference type="InterPro" id="IPR003594">
    <property type="entry name" value="HATPase_dom"/>
</dbReference>
<dbReference type="NCBIfam" id="TIGR00229">
    <property type="entry name" value="sensory_box"/>
    <property type="match status" value="3"/>
</dbReference>
<dbReference type="EC" id="2.7.13.3" evidence="3"/>
<dbReference type="SMART" id="SM00387">
    <property type="entry name" value="HATPase_c"/>
    <property type="match status" value="1"/>
</dbReference>
<feature type="domain" description="PAC" evidence="13">
    <location>
        <begin position="740"/>
        <end position="789"/>
    </location>
</feature>
<dbReference type="SMART" id="SM00065">
    <property type="entry name" value="GAF"/>
    <property type="match status" value="1"/>
</dbReference>
<comment type="similarity">
    <text evidence="2">In the N-terminal section; belongs to the phytochrome family.</text>
</comment>
<dbReference type="InterPro" id="IPR003661">
    <property type="entry name" value="HisK_dim/P_dom"/>
</dbReference>
<evidence type="ECO:0000259" key="11">
    <source>
        <dbReference type="PROSITE" id="PS50110"/>
    </source>
</evidence>
<evidence type="ECO:0000256" key="7">
    <source>
        <dbReference type="ARBA" id="ARBA00023012"/>
    </source>
</evidence>
<dbReference type="Pfam" id="PF00989">
    <property type="entry name" value="PAS"/>
    <property type="match status" value="1"/>
</dbReference>
<feature type="domain" description="Phytochrome chromophore attachment site" evidence="9">
    <location>
        <begin position="177"/>
        <end position="318"/>
    </location>
</feature>
<feature type="domain" description="PAC" evidence="13">
    <location>
        <begin position="612"/>
        <end position="664"/>
    </location>
</feature>
<feature type="modified residue" description="4-aspartylphosphate" evidence="8">
    <location>
        <position position="1128"/>
    </location>
</feature>
<evidence type="ECO:0000256" key="2">
    <source>
        <dbReference type="ARBA" id="ARBA00006402"/>
    </source>
</evidence>
<dbReference type="Pfam" id="PF08448">
    <property type="entry name" value="PAS_4"/>
    <property type="match status" value="1"/>
</dbReference>
<keyword evidence="4 8" id="KW-0597">Phosphoprotein</keyword>
<comment type="caution">
    <text evidence="14">The sequence shown here is derived from an EMBL/GenBank/DDBJ whole genome shotgun (WGS) entry which is preliminary data.</text>
</comment>
<dbReference type="SMART" id="SM00086">
    <property type="entry name" value="PAC"/>
    <property type="match status" value="3"/>
</dbReference>
<dbReference type="PROSITE" id="PS50112">
    <property type="entry name" value="PAS"/>
    <property type="match status" value="2"/>
</dbReference>
<evidence type="ECO:0000313" key="15">
    <source>
        <dbReference type="Proteomes" id="UP001301388"/>
    </source>
</evidence>
<dbReference type="InterPro" id="IPR005467">
    <property type="entry name" value="His_kinase_dom"/>
</dbReference>
<dbReference type="Pfam" id="PF02518">
    <property type="entry name" value="HATPase_c"/>
    <property type="match status" value="1"/>
</dbReference>
<dbReference type="SUPFAM" id="SSF55781">
    <property type="entry name" value="GAF domain-like"/>
    <property type="match status" value="1"/>
</dbReference>
<dbReference type="InterPro" id="IPR000014">
    <property type="entry name" value="PAS"/>
</dbReference>
<evidence type="ECO:0000313" key="14">
    <source>
        <dbReference type="EMBL" id="MEA5479008.1"/>
    </source>
</evidence>
<dbReference type="SUPFAM" id="SSF55785">
    <property type="entry name" value="PYP-like sensor domain (PAS domain)"/>
    <property type="match status" value="3"/>
</dbReference>
<evidence type="ECO:0000256" key="6">
    <source>
        <dbReference type="ARBA" id="ARBA00022777"/>
    </source>
</evidence>
<evidence type="ECO:0000259" key="9">
    <source>
        <dbReference type="PROSITE" id="PS50046"/>
    </source>
</evidence>
<feature type="domain" description="PAS" evidence="12">
    <location>
        <begin position="665"/>
        <end position="737"/>
    </location>
</feature>
<keyword evidence="7" id="KW-0902">Two-component regulatory system</keyword>
<protein>
    <recommendedName>
        <fullName evidence="3">histidine kinase</fullName>
        <ecNumber evidence="3">2.7.13.3</ecNumber>
    </recommendedName>
</protein>
<proteinExistence type="inferred from homology"/>
<dbReference type="SMART" id="SM00448">
    <property type="entry name" value="REC"/>
    <property type="match status" value="2"/>
</dbReference>
<dbReference type="PROSITE" id="PS50109">
    <property type="entry name" value="HIS_KIN"/>
    <property type="match status" value="1"/>
</dbReference>
<feature type="domain" description="Response regulatory" evidence="11">
    <location>
        <begin position="1079"/>
        <end position="1195"/>
    </location>
</feature>
<feature type="domain" description="Histidine kinase" evidence="10">
    <location>
        <begin position="807"/>
        <end position="1047"/>
    </location>
</feature>
<evidence type="ECO:0000256" key="4">
    <source>
        <dbReference type="ARBA" id="ARBA00022553"/>
    </source>
</evidence>
<dbReference type="InterPro" id="IPR003018">
    <property type="entry name" value="GAF"/>
</dbReference>
<dbReference type="CDD" id="cd16922">
    <property type="entry name" value="HATPase_EvgS-ArcB-TorS-like"/>
    <property type="match status" value="1"/>
</dbReference>
<keyword evidence="15" id="KW-1185">Reference proteome</keyword>
<keyword evidence="6" id="KW-0418">Kinase</keyword>
<dbReference type="SUPFAM" id="SSF52172">
    <property type="entry name" value="CheY-like"/>
    <property type="match status" value="2"/>
</dbReference>
<dbReference type="Pfam" id="PF13426">
    <property type="entry name" value="PAS_9"/>
    <property type="match status" value="1"/>
</dbReference>
<evidence type="ECO:0000259" key="13">
    <source>
        <dbReference type="PROSITE" id="PS50113"/>
    </source>
</evidence>
<organism evidence="14 15">
    <name type="scientific">Pseudanabaena galeata UHCC 0370</name>
    <dbReference type="NCBI Taxonomy" id="3110310"/>
    <lineage>
        <taxon>Bacteria</taxon>
        <taxon>Bacillati</taxon>
        <taxon>Cyanobacteriota</taxon>
        <taxon>Cyanophyceae</taxon>
        <taxon>Pseudanabaenales</taxon>
        <taxon>Pseudanabaenaceae</taxon>
        <taxon>Pseudanabaena</taxon>
    </lineage>
</organism>
<dbReference type="Pfam" id="PF00072">
    <property type="entry name" value="Response_reg"/>
    <property type="match status" value="2"/>
</dbReference>
<dbReference type="Proteomes" id="UP001301388">
    <property type="component" value="Unassembled WGS sequence"/>
</dbReference>
<dbReference type="PROSITE" id="PS50110">
    <property type="entry name" value="RESPONSE_REGULATORY"/>
    <property type="match status" value="2"/>
</dbReference>
<evidence type="ECO:0000259" key="12">
    <source>
        <dbReference type="PROSITE" id="PS50112"/>
    </source>
</evidence>
<keyword evidence="5" id="KW-0808">Transferase</keyword>
<dbReference type="InterPro" id="IPR036890">
    <property type="entry name" value="HATPase_C_sf"/>
</dbReference>
<dbReference type="EMBL" id="JAYGIE010000081">
    <property type="protein sequence ID" value="MEA5479008.1"/>
    <property type="molecule type" value="Genomic_DNA"/>
</dbReference>
<dbReference type="Gene3D" id="3.30.450.40">
    <property type="match status" value="1"/>
</dbReference>
<feature type="domain" description="PAS" evidence="12">
    <location>
        <begin position="391"/>
        <end position="461"/>
    </location>
</feature>
<dbReference type="Gene3D" id="3.30.565.10">
    <property type="entry name" value="Histidine kinase-like ATPase, C-terminal domain"/>
    <property type="match status" value="1"/>
</dbReference>
<dbReference type="PROSITE" id="PS50046">
    <property type="entry name" value="PHYTOCHROME_2"/>
    <property type="match status" value="1"/>
</dbReference>
<dbReference type="InterPro" id="IPR013656">
    <property type="entry name" value="PAS_4"/>
</dbReference>
<dbReference type="PROSITE" id="PS50113">
    <property type="entry name" value="PAC"/>
    <property type="match status" value="3"/>
</dbReference>
<reference evidence="14 15" key="1">
    <citation type="submission" date="2023-12" db="EMBL/GenBank/DDBJ databases">
        <title>Baltic Sea Cyanobacteria.</title>
        <authorList>
            <person name="Delbaje E."/>
            <person name="Fewer D.P."/>
            <person name="Shishido T.K."/>
        </authorList>
    </citation>
    <scope>NUCLEOTIDE SEQUENCE [LARGE SCALE GENOMIC DNA]</scope>
    <source>
        <strain evidence="14 15">UHCC 0370</strain>
    </source>
</reference>
<dbReference type="SUPFAM" id="SSF55874">
    <property type="entry name" value="ATPase domain of HSP90 chaperone/DNA topoisomerase II/histidine kinase"/>
    <property type="match status" value="1"/>
</dbReference>
<dbReference type="InterPro" id="IPR001789">
    <property type="entry name" value="Sig_transdc_resp-reg_receiver"/>
</dbReference>
<dbReference type="CDD" id="cd00082">
    <property type="entry name" value="HisKA"/>
    <property type="match status" value="1"/>
</dbReference>
<dbReference type="InterPro" id="IPR000700">
    <property type="entry name" value="PAS-assoc_C"/>
</dbReference>
<dbReference type="InterPro" id="IPR004358">
    <property type="entry name" value="Sig_transdc_His_kin-like_C"/>
</dbReference>
<accession>A0ABU5TN69</accession>
<feature type="domain" description="PAC" evidence="13">
    <location>
        <begin position="465"/>
        <end position="517"/>
    </location>
</feature>
<evidence type="ECO:0000256" key="3">
    <source>
        <dbReference type="ARBA" id="ARBA00012438"/>
    </source>
</evidence>
<dbReference type="Gene3D" id="1.10.287.130">
    <property type="match status" value="1"/>
</dbReference>
<dbReference type="InterPro" id="IPR001610">
    <property type="entry name" value="PAC"/>
</dbReference>
<dbReference type="InterPro" id="IPR013767">
    <property type="entry name" value="PAS_fold"/>
</dbReference>
<dbReference type="Gene3D" id="3.40.50.2300">
    <property type="match status" value="2"/>
</dbReference>
<dbReference type="InterPro" id="IPR036097">
    <property type="entry name" value="HisK_dim/P_sf"/>
</dbReference>
<dbReference type="SUPFAM" id="SSF47384">
    <property type="entry name" value="Homodimeric domain of signal transducing histidine kinase"/>
    <property type="match status" value="1"/>
</dbReference>
<evidence type="ECO:0000256" key="8">
    <source>
        <dbReference type="PROSITE-ProRule" id="PRU00169"/>
    </source>
</evidence>
<dbReference type="InterPro" id="IPR029016">
    <property type="entry name" value="GAF-like_dom_sf"/>
</dbReference>
<dbReference type="InterPro" id="IPR011006">
    <property type="entry name" value="CheY-like_superfamily"/>
</dbReference>
<dbReference type="SMART" id="SM00388">
    <property type="entry name" value="HisKA"/>
    <property type="match status" value="1"/>
</dbReference>
<comment type="caution">
    <text evidence="8">Lacks conserved residue(s) required for the propagation of feature annotation.</text>
</comment>
<dbReference type="SMART" id="SM00091">
    <property type="entry name" value="PAS"/>
    <property type="match status" value="3"/>
</dbReference>
<dbReference type="Gene3D" id="3.30.450.20">
    <property type="entry name" value="PAS domain"/>
    <property type="match status" value="3"/>
</dbReference>
<name>A0ABU5TN69_9CYAN</name>
<dbReference type="CDD" id="cd00130">
    <property type="entry name" value="PAS"/>
    <property type="match status" value="3"/>
</dbReference>
<dbReference type="InterPro" id="IPR016132">
    <property type="entry name" value="Phyto_chromo_attachment"/>
</dbReference>
<dbReference type="InterPro" id="IPR035965">
    <property type="entry name" value="PAS-like_dom_sf"/>
</dbReference>
<dbReference type="PANTHER" id="PTHR43047:SF63">
    <property type="entry name" value="HISTIDINE KINASE"/>
    <property type="match status" value="1"/>
</dbReference>